<dbReference type="EMBL" id="BRYA01001401">
    <property type="protein sequence ID" value="GMI42478.1"/>
    <property type="molecule type" value="Genomic_DNA"/>
</dbReference>
<dbReference type="Proteomes" id="UP001165065">
    <property type="component" value="Unassembled WGS sequence"/>
</dbReference>
<organism evidence="1 2">
    <name type="scientific">Triparma columacea</name>
    <dbReference type="NCBI Taxonomy" id="722753"/>
    <lineage>
        <taxon>Eukaryota</taxon>
        <taxon>Sar</taxon>
        <taxon>Stramenopiles</taxon>
        <taxon>Ochrophyta</taxon>
        <taxon>Bolidophyceae</taxon>
        <taxon>Parmales</taxon>
        <taxon>Triparmaceae</taxon>
        <taxon>Triparma</taxon>
    </lineage>
</organism>
<accession>A0A9W7GF70</accession>
<comment type="caution">
    <text evidence="1">The sequence shown here is derived from an EMBL/GenBank/DDBJ whole genome shotgun (WGS) entry which is preliminary data.</text>
</comment>
<gene>
    <name evidence="1" type="ORF">TrCOL_g13333</name>
</gene>
<feature type="non-terminal residue" evidence="1">
    <location>
        <position position="1"/>
    </location>
</feature>
<keyword evidence="2" id="KW-1185">Reference proteome</keyword>
<name>A0A9W7GF70_9STRA</name>
<evidence type="ECO:0000313" key="2">
    <source>
        <dbReference type="Proteomes" id="UP001165065"/>
    </source>
</evidence>
<proteinExistence type="predicted"/>
<protein>
    <submittedName>
        <fullName evidence="1">Uncharacterized protein</fullName>
    </submittedName>
</protein>
<evidence type="ECO:0000313" key="1">
    <source>
        <dbReference type="EMBL" id="GMI42478.1"/>
    </source>
</evidence>
<dbReference type="AlphaFoldDB" id="A0A9W7GF70"/>
<sequence>GSNRGVEVVEGGESLVLKTTLDLREDMKRMGTVKT</sequence>
<reference evidence="2" key="1">
    <citation type="journal article" date="2023" name="Commun. Biol.">
        <title>Genome analysis of Parmales, the sister group of diatoms, reveals the evolutionary specialization of diatoms from phago-mixotrophs to photoautotrophs.</title>
        <authorList>
            <person name="Ban H."/>
            <person name="Sato S."/>
            <person name="Yoshikawa S."/>
            <person name="Yamada K."/>
            <person name="Nakamura Y."/>
            <person name="Ichinomiya M."/>
            <person name="Sato N."/>
            <person name="Blanc-Mathieu R."/>
            <person name="Endo H."/>
            <person name="Kuwata A."/>
            <person name="Ogata H."/>
        </authorList>
    </citation>
    <scope>NUCLEOTIDE SEQUENCE [LARGE SCALE GENOMIC DNA]</scope>
</reference>